<gene>
    <name evidence="1" type="ORF">EDM57_12255</name>
</gene>
<evidence type="ECO:0000313" key="2">
    <source>
        <dbReference type="Proteomes" id="UP000268829"/>
    </source>
</evidence>
<accession>A0A3M8AZZ4</accession>
<sequence length="102" mass="11690">MTRLYESKHYALFSARLTEPMKEVLCIIGESGEINKQSIIDTSRYSKTVVHACVEALYFSGLLMLRTPRRETLYSLSEEGQTFVDYLLLTSNEGGYHESDEQ</sequence>
<comment type="caution">
    <text evidence="1">The sequence shown here is derived from an EMBL/GenBank/DDBJ whole genome shotgun (WGS) entry which is preliminary data.</text>
</comment>
<protein>
    <recommendedName>
        <fullName evidence="3">ArnR1-like winged helix-turn-helix domain-containing protein</fullName>
    </recommendedName>
</protein>
<dbReference type="InterPro" id="IPR036390">
    <property type="entry name" value="WH_DNA-bd_sf"/>
</dbReference>
<dbReference type="Proteomes" id="UP000268829">
    <property type="component" value="Unassembled WGS sequence"/>
</dbReference>
<organism evidence="1 2">
    <name type="scientific">Brevibacillus gelatini</name>
    <dbReference type="NCBI Taxonomy" id="1655277"/>
    <lineage>
        <taxon>Bacteria</taxon>
        <taxon>Bacillati</taxon>
        <taxon>Bacillota</taxon>
        <taxon>Bacilli</taxon>
        <taxon>Bacillales</taxon>
        <taxon>Paenibacillaceae</taxon>
        <taxon>Brevibacillus</taxon>
    </lineage>
</organism>
<reference evidence="1 2" key="1">
    <citation type="submission" date="2018-10" db="EMBL/GenBank/DDBJ databases">
        <title>Phylogenomics of Brevibacillus.</title>
        <authorList>
            <person name="Dunlap C."/>
        </authorList>
    </citation>
    <scope>NUCLEOTIDE SEQUENCE [LARGE SCALE GENOMIC DNA]</scope>
    <source>
        <strain evidence="1 2">DSM 100115</strain>
    </source>
</reference>
<name>A0A3M8AZZ4_9BACL</name>
<keyword evidence="2" id="KW-1185">Reference proteome</keyword>
<dbReference type="EMBL" id="RHHS01000028">
    <property type="protein sequence ID" value="RNB56573.1"/>
    <property type="molecule type" value="Genomic_DNA"/>
</dbReference>
<evidence type="ECO:0008006" key="3">
    <source>
        <dbReference type="Google" id="ProtNLM"/>
    </source>
</evidence>
<dbReference type="SUPFAM" id="SSF46785">
    <property type="entry name" value="Winged helix' DNA-binding domain"/>
    <property type="match status" value="1"/>
</dbReference>
<evidence type="ECO:0000313" key="1">
    <source>
        <dbReference type="EMBL" id="RNB56573.1"/>
    </source>
</evidence>
<dbReference type="AlphaFoldDB" id="A0A3M8AZZ4"/>
<proteinExistence type="predicted"/>
<dbReference type="GO" id="GO:0003700">
    <property type="term" value="F:DNA-binding transcription factor activity"/>
    <property type="evidence" value="ECO:0007669"/>
    <property type="project" value="InterPro"/>
</dbReference>